<feature type="compositionally biased region" description="Polar residues" evidence="9">
    <location>
        <begin position="159"/>
        <end position="168"/>
    </location>
</feature>
<dbReference type="InterPro" id="IPR032042">
    <property type="entry name" value="POT1PC"/>
</dbReference>
<evidence type="ECO:0000256" key="5">
    <source>
        <dbReference type="ARBA" id="ARBA00022454"/>
    </source>
</evidence>
<evidence type="ECO:0000256" key="1">
    <source>
        <dbReference type="ARBA" id="ARBA00004123"/>
    </source>
</evidence>
<dbReference type="KEGG" id="cci:CC1G_01202"/>
<protein>
    <recommendedName>
        <fullName evidence="4">Protection of telomeres protein 1</fullName>
    </recommendedName>
</protein>
<dbReference type="GeneID" id="6009634"/>
<dbReference type="InterPro" id="IPR028389">
    <property type="entry name" value="POT1"/>
</dbReference>
<evidence type="ECO:0000256" key="6">
    <source>
        <dbReference type="ARBA" id="ARBA00022895"/>
    </source>
</evidence>
<dbReference type="Pfam" id="PF16686">
    <property type="entry name" value="POT1PC"/>
    <property type="match status" value="1"/>
</dbReference>
<dbReference type="HOGENOM" id="CLU_381731_0_0_1"/>
<dbReference type="PANTHER" id="PTHR14513">
    <property type="entry name" value="PROTECTION OF TELOMERES 1"/>
    <property type="match status" value="1"/>
</dbReference>
<dbReference type="OrthoDB" id="2186770at2759"/>
<dbReference type="SMART" id="SM00976">
    <property type="entry name" value="Telo_bind"/>
    <property type="match status" value="1"/>
</dbReference>
<feature type="compositionally biased region" description="Pro residues" evidence="9">
    <location>
        <begin position="223"/>
        <end position="235"/>
    </location>
</feature>
<comment type="similarity">
    <text evidence="3">Belongs to the telombin family.</text>
</comment>
<keyword evidence="5" id="KW-0158">Chromosome</keyword>
<dbReference type="InParanoid" id="A8NEV7"/>
<keyword evidence="7" id="KW-0238">DNA-binding</keyword>
<evidence type="ECO:0000256" key="9">
    <source>
        <dbReference type="SAM" id="MobiDB-lite"/>
    </source>
</evidence>
<feature type="compositionally biased region" description="Basic and acidic residues" evidence="9">
    <location>
        <begin position="207"/>
        <end position="220"/>
    </location>
</feature>
<dbReference type="GO" id="GO:0010521">
    <property type="term" value="F:telomerase inhibitor activity"/>
    <property type="evidence" value="ECO:0007669"/>
    <property type="project" value="TreeGrafter"/>
</dbReference>
<dbReference type="GO" id="GO:0032210">
    <property type="term" value="P:regulation of telomere maintenance via telomerase"/>
    <property type="evidence" value="ECO:0007669"/>
    <property type="project" value="TreeGrafter"/>
</dbReference>
<dbReference type="Proteomes" id="UP000001861">
    <property type="component" value="Unassembled WGS sequence"/>
</dbReference>
<feature type="region of interest" description="Disordered" evidence="9">
    <location>
        <begin position="159"/>
        <end position="244"/>
    </location>
</feature>
<evidence type="ECO:0000259" key="10">
    <source>
        <dbReference type="SMART" id="SM00976"/>
    </source>
</evidence>
<evidence type="ECO:0000256" key="4">
    <source>
        <dbReference type="ARBA" id="ARBA00015253"/>
    </source>
</evidence>
<sequence>MKRNAPETVDSRSSKRLKAGSSKEDDDANFQPLLARCPRDLVTLAAQGKKLPKPPGHLRGTIVRKLNTTVPKDRLFLIKVPVLTTKTRQQLQFEVLFRSRVQGDLDSLNSLKAGDEVLLSLKGASAPAAAQAHSEPFRLTYHTGFHLKWKGREFNTWNGTVKQSSSSPVKEPEEHSPQLTKRQQRLLRRQQKEDNDPSEGPCATKDGPGRQETPVKEEMHSQPIPPPRSPGPPAPSEAQQRPVDHLESNTETMALLKSLGYTTLKKAVAKSAVSYGDLIGVVVGCRELRQSSRGDGDWNRQIRIVDPSMVDEDDILSIKGFGVILFANQKEFLPDPIVGDVLVLHHIRLSNNHLPAVGNRSGGFRWALYSGNGFHHGVNSVTVLTEGASTPMFHPPQSHVAAAAALKEWWAGVESKQNDELDKSRVSDPSISVQLGRPMRQHRLISEVTPETEPDGYFDCTVEVLHHFKNDNGILTLHVTDYTRNPRTHASQADWCPNGLSEYVLKIEVWDDEGTATWAEKARLEGKLSYCKLSNVKMRLSAGNYFEGKLRERKIIAFDEDSHDSRLKALLSRKAEFNKVHREAETEYEDRLLSDAIPEQFFNCVVEVLHVEIPDTSKTVFVYVTDYTRRLDLDLSNDEWAKNLKGMVVMVKLQDQQADRARLKIAELFGGIDRHSLIGGGINLEFERRVNILTTPQDDLFHALVLVAWKDDNEALMLALENVKC</sequence>
<keyword evidence="8" id="KW-0539">Nucleus</keyword>
<dbReference type="RefSeq" id="XP_001833140.2">
    <property type="nucleotide sequence ID" value="XM_001833088.2"/>
</dbReference>
<evidence type="ECO:0000256" key="3">
    <source>
        <dbReference type="ARBA" id="ARBA00008442"/>
    </source>
</evidence>
<dbReference type="EMBL" id="AACS02000002">
    <property type="protein sequence ID" value="EAU88829.2"/>
    <property type="molecule type" value="Genomic_DNA"/>
</dbReference>
<proteinExistence type="inferred from homology"/>
<dbReference type="InterPro" id="IPR012340">
    <property type="entry name" value="NA-bd_OB-fold"/>
</dbReference>
<reference evidence="11 12" key="1">
    <citation type="journal article" date="2010" name="Proc. Natl. Acad. Sci. U.S.A.">
        <title>Insights into evolution of multicellular fungi from the assembled chromosomes of the mushroom Coprinopsis cinerea (Coprinus cinereus).</title>
        <authorList>
            <person name="Stajich J.E."/>
            <person name="Wilke S.K."/>
            <person name="Ahren D."/>
            <person name="Au C.H."/>
            <person name="Birren B.W."/>
            <person name="Borodovsky M."/>
            <person name="Burns C."/>
            <person name="Canback B."/>
            <person name="Casselton L.A."/>
            <person name="Cheng C.K."/>
            <person name="Deng J."/>
            <person name="Dietrich F.S."/>
            <person name="Fargo D.C."/>
            <person name="Farman M.L."/>
            <person name="Gathman A.C."/>
            <person name="Goldberg J."/>
            <person name="Guigo R."/>
            <person name="Hoegger P.J."/>
            <person name="Hooker J.B."/>
            <person name="Huggins A."/>
            <person name="James T.Y."/>
            <person name="Kamada T."/>
            <person name="Kilaru S."/>
            <person name="Kodira C."/>
            <person name="Kues U."/>
            <person name="Kupfer D."/>
            <person name="Kwan H.S."/>
            <person name="Lomsadze A."/>
            <person name="Li W."/>
            <person name="Lilly W.W."/>
            <person name="Ma L.J."/>
            <person name="Mackey A.J."/>
            <person name="Manning G."/>
            <person name="Martin F."/>
            <person name="Muraguchi H."/>
            <person name="Natvig D.O."/>
            <person name="Palmerini H."/>
            <person name="Ramesh M.A."/>
            <person name="Rehmeyer C.J."/>
            <person name="Roe B.A."/>
            <person name="Shenoy N."/>
            <person name="Stanke M."/>
            <person name="Ter-Hovhannisyan V."/>
            <person name="Tunlid A."/>
            <person name="Velagapudi R."/>
            <person name="Vision T.J."/>
            <person name="Zeng Q."/>
            <person name="Zolan M.E."/>
            <person name="Pukkila P.J."/>
        </authorList>
    </citation>
    <scope>NUCLEOTIDE SEQUENCE [LARGE SCALE GENOMIC DNA]</scope>
    <source>
        <strain evidence="12">Okayama-7 / 130 / ATCC MYA-4618 / FGSC 9003</strain>
    </source>
</reference>
<feature type="region of interest" description="Disordered" evidence="9">
    <location>
        <begin position="1"/>
        <end position="30"/>
    </location>
</feature>
<dbReference type="GO" id="GO:0098505">
    <property type="term" value="F:G-rich strand telomeric DNA binding"/>
    <property type="evidence" value="ECO:0007669"/>
    <property type="project" value="TreeGrafter"/>
</dbReference>
<gene>
    <name evidence="11" type="ORF">CC1G_01202</name>
</gene>
<feature type="domain" description="Telomeric single stranded DNA binding POT1/Cdc13" evidence="10">
    <location>
        <begin position="261"/>
        <end position="411"/>
    </location>
</feature>
<evidence type="ECO:0000256" key="7">
    <source>
        <dbReference type="ARBA" id="ARBA00023125"/>
    </source>
</evidence>
<name>A8NEV7_COPC7</name>
<dbReference type="OMA" id="ERCISGR"/>
<accession>A8NEV7</accession>
<dbReference type="Gene3D" id="2.40.50.140">
    <property type="entry name" value="Nucleic acid-binding proteins"/>
    <property type="match status" value="3"/>
</dbReference>
<dbReference type="GO" id="GO:0000783">
    <property type="term" value="C:nuclear telomere cap complex"/>
    <property type="evidence" value="ECO:0007669"/>
    <property type="project" value="TreeGrafter"/>
</dbReference>
<organism evidence="11 12">
    <name type="scientific">Coprinopsis cinerea (strain Okayama-7 / 130 / ATCC MYA-4618 / FGSC 9003)</name>
    <name type="common">Inky cap fungus</name>
    <name type="synonym">Hormographiella aspergillata</name>
    <dbReference type="NCBI Taxonomy" id="240176"/>
    <lineage>
        <taxon>Eukaryota</taxon>
        <taxon>Fungi</taxon>
        <taxon>Dikarya</taxon>
        <taxon>Basidiomycota</taxon>
        <taxon>Agaricomycotina</taxon>
        <taxon>Agaricomycetes</taxon>
        <taxon>Agaricomycetidae</taxon>
        <taxon>Agaricales</taxon>
        <taxon>Agaricineae</taxon>
        <taxon>Psathyrellaceae</taxon>
        <taxon>Coprinopsis</taxon>
    </lineage>
</organism>
<dbReference type="STRING" id="240176.A8NEV7"/>
<keyword evidence="6" id="KW-0779">Telomere</keyword>
<evidence type="ECO:0000256" key="2">
    <source>
        <dbReference type="ARBA" id="ARBA00004574"/>
    </source>
</evidence>
<dbReference type="SUPFAM" id="SSF50249">
    <property type="entry name" value="Nucleic acid-binding proteins"/>
    <property type="match status" value="2"/>
</dbReference>
<dbReference type="PANTHER" id="PTHR14513:SF0">
    <property type="entry name" value="PROTECTION OF TELOMERES PROTEIN 1"/>
    <property type="match status" value="1"/>
</dbReference>
<dbReference type="eggNOG" id="ENOG502SIDM">
    <property type="taxonomic scope" value="Eukaryota"/>
</dbReference>
<dbReference type="InterPro" id="IPR011564">
    <property type="entry name" value="Telomer_end-bd_POT1/Cdc13"/>
</dbReference>
<evidence type="ECO:0000313" key="11">
    <source>
        <dbReference type="EMBL" id="EAU88829.2"/>
    </source>
</evidence>
<dbReference type="GO" id="GO:0016233">
    <property type="term" value="P:telomere capping"/>
    <property type="evidence" value="ECO:0007669"/>
    <property type="project" value="TreeGrafter"/>
</dbReference>
<keyword evidence="12" id="KW-1185">Reference proteome</keyword>
<evidence type="ECO:0000256" key="8">
    <source>
        <dbReference type="ARBA" id="ARBA00023242"/>
    </source>
</evidence>
<comment type="caution">
    <text evidence="11">The sequence shown here is derived from an EMBL/GenBank/DDBJ whole genome shotgun (WGS) entry which is preliminary data.</text>
</comment>
<dbReference type="VEuPathDB" id="FungiDB:CC1G_01202"/>
<evidence type="ECO:0000313" key="12">
    <source>
        <dbReference type="Proteomes" id="UP000001861"/>
    </source>
</evidence>
<comment type="subcellular location">
    <subcellularLocation>
        <location evidence="2">Chromosome</location>
        <location evidence="2">Telomere</location>
    </subcellularLocation>
    <subcellularLocation>
        <location evidence="1">Nucleus</location>
    </subcellularLocation>
</comment>
<dbReference type="AlphaFoldDB" id="A8NEV7"/>